<evidence type="ECO:0000256" key="2">
    <source>
        <dbReference type="ARBA" id="ARBA00008807"/>
    </source>
</evidence>
<evidence type="ECO:0000313" key="9">
    <source>
        <dbReference type="EMBL" id="WFC97558.1"/>
    </source>
</evidence>
<reference evidence="9 10" key="1">
    <citation type="submission" date="2023-03" db="EMBL/GenBank/DDBJ databases">
        <title>Mating type loci evolution in Malassezia.</title>
        <authorList>
            <person name="Coelho M.A."/>
        </authorList>
    </citation>
    <scope>NUCLEOTIDE SEQUENCE [LARGE SCALE GENOMIC DNA]</scope>
    <source>
        <strain evidence="9 10">CBS 9725</strain>
    </source>
</reference>
<evidence type="ECO:0000256" key="7">
    <source>
        <dbReference type="SAM" id="MobiDB-lite"/>
    </source>
</evidence>
<name>A0AAJ6CGE1_9BASI</name>
<gene>
    <name evidence="9" type="primary">OPT8</name>
    <name evidence="9" type="ORF">MYAM1_000272</name>
</gene>
<dbReference type="PANTHER" id="PTHR31645:SF0">
    <property type="entry name" value="OLIGOPEPTIDE TRANSPORTER YGL114W-RELATED"/>
    <property type="match status" value="1"/>
</dbReference>
<feature type="region of interest" description="Disordered" evidence="7">
    <location>
        <begin position="212"/>
        <end position="251"/>
    </location>
</feature>
<dbReference type="NCBIfam" id="TIGR00728">
    <property type="entry name" value="OPT_sfam"/>
    <property type="match status" value="1"/>
</dbReference>
<dbReference type="Pfam" id="PF03169">
    <property type="entry name" value="OPT"/>
    <property type="match status" value="1"/>
</dbReference>
<dbReference type="GO" id="GO:0000329">
    <property type="term" value="C:fungal-type vacuole membrane"/>
    <property type="evidence" value="ECO:0007669"/>
    <property type="project" value="TreeGrafter"/>
</dbReference>
<dbReference type="InterPro" id="IPR004813">
    <property type="entry name" value="OPT"/>
</dbReference>
<evidence type="ECO:0000256" key="5">
    <source>
        <dbReference type="ARBA" id="ARBA00022989"/>
    </source>
</evidence>
<evidence type="ECO:0000256" key="4">
    <source>
        <dbReference type="ARBA" id="ARBA00022692"/>
    </source>
</evidence>
<dbReference type="AlphaFoldDB" id="A0AAJ6CGE1"/>
<evidence type="ECO:0000256" key="6">
    <source>
        <dbReference type="ARBA" id="ARBA00023136"/>
    </source>
</evidence>
<feature type="transmembrane region" description="Helical" evidence="8">
    <location>
        <begin position="281"/>
        <end position="302"/>
    </location>
</feature>
<keyword evidence="5 8" id="KW-1133">Transmembrane helix</keyword>
<feature type="transmembrane region" description="Helical" evidence="8">
    <location>
        <begin position="61"/>
        <end position="87"/>
    </location>
</feature>
<proteinExistence type="inferred from homology"/>
<feature type="transmembrane region" description="Helical" evidence="8">
    <location>
        <begin position="119"/>
        <end position="143"/>
    </location>
</feature>
<dbReference type="EMBL" id="CP119943">
    <property type="protein sequence ID" value="WFC97558.1"/>
    <property type="molecule type" value="Genomic_DNA"/>
</dbReference>
<feature type="transmembrane region" description="Helical" evidence="8">
    <location>
        <begin position="163"/>
        <end position="184"/>
    </location>
</feature>
<dbReference type="PANTHER" id="PTHR31645">
    <property type="entry name" value="OLIGOPEPTIDE TRANSPORTER YGL114W-RELATED"/>
    <property type="match status" value="1"/>
</dbReference>
<sequence>MLLQERLPFPSGSATAQLVSLLHRTPLKRPPTAAIHDSREGDDEAVALPETSSQHDVDTSWVILIISLGISCGVTLLSFVVPVVYALPLFDLFAPKGCSLTRWGWWFTPSFSYIGQGMIMGLSTSFHMVLGAIVGWAVLSPLAHAMNWTTGEPLDAENGGRGWMLWVALAVMCSESVISVLALMMSSGGKDLVNWGRGIERRIALNTNVNEALLPPRNSPHPPDSLPTDDADARSDISQVEEDDEPPERKTSMNWVVGGLIVSSIVGVASVAGAVGPIIPAWATLLAFILASLFSVLAVRALGETDLNPVSGVAKISQLLYGVLQPGNVVANLVAGAITESGAMQAGELMQDYKTGYMVGVSPWNQFRGQLLGSFLGIGFTVMGYTMYRSTYTIPGPEFPAPISAIWINLARLINYGTLPDAVTSFMIFFGVVFGRLAPQEVKTLS</sequence>
<evidence type="ECO:0000313" key="10">
    <source>
        <dbReference type="Proteomes" id="UP001219567"/>
    </source>
</evidence>
<evidence type="ECO:0000256" key="8">
    <source>
        <dbReference type="SAM" id="Phobius"/>
    </source>
</evidence>
<organism evidence="9 10">
    <name type="scientific">Malassezia yamatoensis</name>
    <dbReference type="NCBI Taxonomy" id="253288"/>
    <lineage>
        <taxon>Eukaryota</taxon>
        <taxon>Fungi</taxon>
        <taxon>Dikarya</taxon>
        <taxon>Basidiomycota</taxon>
        <taxon>Ustilaginomycotina</taxon>
        <taxon>Malasseziomycetes</taxon>
        <taxon>Malasseziales</taxon>
        <taxon>Malasseziaceae</taxon>
        <taxon>Malassezia</taxon>
    </lineage>
</organism>
<evidence type="ECO:0000256" key="1">
    <source>
        <dbReference type="ARBA" id="ARBA00004141"/>
    </source>
</evidence>
<accession>A0AAJ6CGE1</accession>
<comment type="similarity">
    <text evidence="2">Belongs to the oligopeptide OPT transporter family.</text>
</comment>
<evidence type="ECO:0000256" key="3">
    <source>
        <dbReference type="ARBA" id="ARBA00022448"/>
    </source>
</evidence>
<dbReference type="InterPro" id="IPR045035">
    <property type="entry name" value="YSL-like"/>
</dbReference>
<keyword evidence="3" id="KW-0813">Transport</keyword>
<keyword evidence="4 8" id="KW-0812">Transmembrane</keyword>
<feature type="transmembrane region" description="Helical" evidence="8">
    <location>
        <begin position="371"/>
        <end position="388"/>
    </location>
</feature>
<dbReference type="Proteomes" id="UP001219567">
    <property type="component" value="Chromosome 1"/>
</dbReference>
<keyword evidence="10" id="KW-1185">Reference proteome</keyword>
<protein>
    <submittedName>
        <fullName evidence="9">OPT super</fullName>
    </submittedName>
</protein>
<keyword evidence="6 8" id="KW-0472">Membrane</keyword>
<feature type="transmembrane region" description="Helical" evidence="8">
    <location>
        <begin position="255"/>
        <end position="275"/>
    </location>
</feature>
<dbReference type="GO" id="GO:0035673">
    <property type="term" value="F:oligopeptide transmembrane transporter activity"/>
    <property type="evidence" value="ECO:0007669"/>
    <property type="project" value="InterPro"/>
</dbReference>
<feature type="transmembrane region" description="Helical" evidence="8">
    <location>
        <begin position="422"/>
        <end position="439"/>
    </location>
</feature>
<comment type="subcellular location">
    <subcellularLocation>
        <location evidence="1">Membrane</location>
        <topology evidence="1">Multi-pass membrane protein</topology>
    </subcellularLocation>
</comment>